<reference evidence="1" key="1">
    <citation type="submission" date="2015-05" db="UniProtKB">
        <authorList>
            <consortium name="EnsemblMetazoa"/>
        </authorList>
    </citation>
    <scope>IDENTIFICATION</scope>
</reference>
<dbReference type="InParanoid" id="T1I3I0"/>
<organism evidence="1 2">
    <name type="scientific">Rhodnius prolixus</name>
    <name type="common">Triatomid bug</name>
    <dbReference type="NCBI Taxonomy" id="13249"/>
    <lineage>
        <taxon>Eukaryota</taxon>
        <taxon>Metazoa</taxon>
        <taxon>Ecdysozoa</taxon>
        <taxon>Arthropoda</taxon>
        <taxon>Hexapoda</taxon>
        <taxon>Insecta</taxon>
        <taxon>Pterygota</taxon>
        <taxon>Neoptera</taxon>
        <taxon>Paraneoptera</taxon>
        <taxon>Hemiptera</taxon>
        <taxon>Heteroptera</taxon>
        <taxon>Panheteroptera</taxon>
        <taxon>Cimicomorpha</taxon>
        <taxon>Reduviidae</taxon>
        <taxon>Triatominae</taxon>
        <taxon>Rhodnius</taxon>
    </lineage>
</organism>
<dbReference type="Proteomes" id="UP000015103">
    <property type="component" value="Unassembled WGS sequence"/>
</dbReference>
<dbReference type="AlphaFoldDB" id="T1I3I0"/>
<keyword evidence="2" id="KW-1185">Reference proteome</keyword>
<dbReference type="VEuPathDB" id="VectorBase:RPRC010849"/>
<accession>T1I3I0</accession>
<name>T1I3I0_RHOPR</name>
<evidence type="ECO:0000313" key="2">
    <source>
        <dbReference type="Proteomes" id="UP000015103"/>
    </source>
</evidence>
<protein>
    <submittedName>
        <fullName evidence="1">Uncharacterized protein</fullName>
    </submittedName>
</protein>
<evidence type="ECO:0000313" key="1">
    <source>
        <dbReference type="EnsemblMetazoa" id="RPRC010849-PA"/>
    </source>
</evidence>
<dbReference type="HOGENOM" id="CLU_1706431_0_0_1"/>
<sequence length="154" mass="16839">MDEGILGRTGEVNMSASSSSCSDFIIESGRASGLDGNNIDTDNILASSSESDWDPGDFANTDLSFTEQRNILKEYINDNKNYITNPVVPSVPDLRSPTIQGSSNPFDVEEVRAYSDNIGTASQRCDQLSRELESILNSSRSPSFGVNSKQLYRK</sequence>
<proteinExistence type="predicted"/>
<dbReference type="EnsemblMetazoa" id="RPRC010849-RA">
    <property type="protein sequence ID" value="RPRC010849-PA"/>
    <property type="gene ID" value="RPRC010849"/>
</dbReference>
<dbReference type="EMBL" id="ACPB03023399">
    <property type="status" value="NOT_ANNOTATED_CDS"/>
    <property type="molecule type" value="Genomic_DNA"/>
</dbReference>